<dbReference type="Proteomes" id="UP000663866">
    <property type="component" value="Unassembled WGS sequence"/>
</dbReference>
<feature type="domain" description="F-box" evidence="1">
    <location>
        <begin position="1"/>
        <end position="48"/>
    </location>
</feature>
<evidence type="ECO:0000313" key="7">
    <source>
        <dbReference type="EMBL" id="CAF3756819.1"/>
    </source>
</evidence>
<proteinExistence type="predicted"/>
<comment type="caution">
    <text evidence="3">The sequence shown here is derived from an EMBL/GenBank/DDBJ whole genome shotgun (WGS) entry which is preliminary data.</text>
</comment>
<dbReference type="InterPro" id="IPR036047">
    <property type="entry name" value="F-box-like_dom_sf"/>
</dbReference>
<reference evidence="3" key="1">
    <citation type="submission" date="2021-02" db="EMBL/GenBank/DDBJ databases">
        <authorList>
            <person name="Nowell W R."/>
        </authorList>
    </citation>
    <scope>NUCLEOTIDE SEQUENCE</scope>
</reference>
<sequence>MLEILPNEIILLIFSFLELTELHRTFSSLNFRFKSLLYNNDTPLYARLVSNVTLPLDSFLHRISQLSLIDWTPNDILLLFKKSNLPRLNYLAVESSNNNYFGRPTNDLIHQILCLPNLSKCKVKISPTLYILDILLSASHSIQHLDLSMITLDMLFSLLINVPKLRSLNVWLNSNGRIFDSKTYREYYCLNLTKLTIVLHNDIKFDEVIFLLKHMPILHSFQMFGSVWDRGFLNEKQWKYMILGENSFPLLNKIKISLDIRYTVSMQNVSSILSQFNQQVFHQTNFFITSDKMFWFYLTCFWNSL</sequence>
<dbReference type="EMBL" id="CAJOBF010002526">
    <property type="protein sequence ID" value="CAF4040139.1"/>
    <property type="molecule type" value="Genomic_DNA"/>
</dbReference>
<dbReference type="EMBL" id="CAJNOW010001094">
    <property type="protein sequence ID" value="CAF1303794.1"/>
    <property type="molecule type" value="Genomic_DNA"/>
</dbReference>
<dbReference type="PROSITE" id="PS50181">
    <property type="entry name" value="FBOX"/>
    <property type="match status" value="1"/>
</dbReference>
<dbReference type="InterPro" id="IPR032675">
    <property type="entry name" value="LRR_dom_sf"/>
</dbReference>
<dbReference type="Proteomes" id="UP000681720">
    <property type="component" value="Unassembled WGS sequence"/>
</dbReference>
<dbReference type="Proteomes" id="UP000681967">
    <property type="component" value="Unassembled WGS sequence"/>
</dbReference>
<dbReference type="Proteomes" id="UP000663856">
    <property type="component" value="Unassembled WGS sequence"/>
</dbReference>
<dbReference type="EMBL" id="CAJOBH010000072">
    <property type="protein sequence ID" value="CAF3756819.1"/>
    <property type="molecule type" value="Genomic_DNA"/>
</dbReference>
<dbReference type="Proteomes" id="UP000663855">
    <property type="component" value="Unassembled WGS sequence"/>
</dbReference>
<dbReference type="EMBL" id="CAJOBJ010000797">
    <property type="protein sequence ID" value="CAF3844458.1"/>
    <property type="molecule type" value="Genomic_DNA"/>
</dbReference>
<evidence type="ECO:0000313" key="5">
    <source>
        <dbReference type="EMBL" id="CAF2211748.1"/>
    </source>
</evidence>
<dbReference type="Proteomes" id="UP000663824">
    <property type="component" value="Unassembled WGS sequence"/>
</dbReference>
<dbReference type="Proteomes" id="UP000676336">
    <property type="component" value="Unassembled WGS sequence"/>
</dbReference>
<dbReference type="Gene3D" id="3.80.10.10">
    <property type="entry name" value="Ribonuclease Inhibitor"/>
    <property type="match status" value="1"/>
</dbReference>
<dbReference type="AlphaFoldDB" id="A0A815DPD6"/>
<dbReference type="EMBL" id="CAJNOV010006777">
    <property type="protein sequence ID" value="CAF1259354.1"/>
    <property type="molecule type" value="Genomic_DNA"/>
</dbReference>
<protein>
    <recommendedName>
        <fullName evidence="1">F-box domain-containing protein</fullName>
    </recommendedName>
</protein>
<evidence type="ECO:0000313" key="10">
    <source>
        <dbReference type="EMBL" id="CAF3969440.1"/>
    </source>
</evidence>
<gene>
    <name evidence="7" type="ORF">BYL167_LOCUS637</name>
    <name evidence="2" type="ORF">CJN711_LOCUS14904</name>
    <name evidence="9" type="ORF">GIL414_LOCUS3588</name>
    <name evidence="3" type="ORF">KQP761_LOCUS4898</name>
    <name evidence="6" type="ORF">MBJ925_LOCUS36367</name>
    <name evidence="10" type="ORF">OVN521_LOCUS13282</name>
    <name evidence="8" type="ORF">SMN809_LOCUS1362</name>
    <name evidence="11" type="ORF">UXM345_LOCUS18547</name>
    <name evidence="5" type="ORF">WKI299_LOCUS35041</name>
    <name evidence="4" type="ORF">XDN619_LOCUS27122</name>
</gene>
<dbReference type="EMBL" id="CAJNRG010012764">
    <property type="protein sequence ID" value="CAF2143048.1"/>
    <property type="molecule type" value="Genomic_DNA"/>
</dbReference>
<keyword evidence="13" id="KW-1185">Reference proteome</keyword>
<dbReference type="SUPFAM" id="SSF81383">
    <property type="entry name" value="F-box domain"/>
    <property type="match status" value="1"/>
</dbReference>
<evidence type="ECO:0000313" key="9">
    <source>
        <dbReference type="EMBL" id="CAF3844458.1"/>
    </source>
</evidence>
<dbReference type="EMBL" id="CAJNRE010020051">
    <property type="protein sequence ID" value="CAF2220726.1"/>
    <property type="molecule type" value="Genomic_DNA"/>
</dbReference>
<evidence type="ECO:0000313" key="13">
    <source>
        <dbReference type="Proteomes" id="UP000663866"/>
    </source>
</evidence>
<dbReference type="InterPro" id="IPR001810">
    <property type="entry name" value="F-box_dom"/>
</dbReference>
<dbReference type="EMBL" id="CAJNRF010016790">
    <property type="protein sequence ID" value="CAF2211748.1"/>
    <property type="molecule type" value="Genomic_DNA"/>
</dbReference>
<evidence type="ECO:0000313" key="6">
    <source>
        <dbReference type="EMBL" id="CAF2220726.1"/>
    </source>
</evidence>
<name>A0A815DPD6_9BILA</name>
<evidence type="ECO:0000313" key="2">
    <source>
        <dbReference type="EMBL" id="CAF1259354.1"/>
    </source>
</evidence>
<evidence type="ECO:0000313" key="11">
    <source>
        <dbReference type="EMBL" id="CAF4040139.1"/>
    </source>
</evidence>
<evidence type="ECO:0000259" key="1">
    <source>
        <dbReference type="PROSITE" id="PS50181"/>
    </source>
</evidence>
<evidence type="ECO:0000313" key="4">
    <source>
        <dbReference type="EMBL" id="CAF2143048.1"/>
    </source>
</evidence>
<evidence type="ECO:0000313" key="12">
    <source>
        <dbReference type="Proteomes" id="UP000663834"/>
    </source>
</evidence>
<dbReference type="EMBL" id="CAJOBI010000205">
    <property type="protein sequence ID" value="CAF3804389.1"/>
    <property type="molecule type" value="Genomic_DNA"/>
</dbReference>
<evidence type="ECO:0000313" key="8">
    <source>
        <dbReference type="EMBL" id="CAF3804389.1"/>
    </source>
</evidence>
<organism evidence="3 12">
    <name type="scientific">Rotaria magnacalcarata</name>
    <dbReference type="NCBI Taxonomy" id="392030"/>
    <lineage>
        <taxon>Eukaryota</taxon>
        <taxon>Metazoa</taxon>
        <taxon>Spiralia</taxon>
        <taxon>Gnathifera</taxon>
        <taxon>Rotifera</taxon>
        <taxon>Eurotatoria</taxon>
        <taxon>Bdelloidea</taxon>
        <taxon>Philodinida</taxon>
        <taxon>Philodinidae</taxon>
        <taxon>Rotaria</taxon>
    </lineage>
</organism>
<dbReference type="EMBL" id="CAJOBG010001922">
    <property type="protein sequence ID" value="CAF3969440.1"/>
    <property type="molecule type" value="Genomic_DNA"/>
</dbReference>
<dbReference type="Proteomes" id="UP000663834">
    <property type="component" value="Unassembled WGS sequence"/>
</dbReference>
<dbReference type="Proteomes" id="UP000663842">
    <property type="component" value="Unassembled WGS sequence"/>
</dbReference>
<accession>A0A815DPD6</accession>
<dbReference type="OrthoDB" id="10002805at2759"/>
<evidence type="ECO:0000313" key="3">
    <source>
        <dbReference type="EMBL" id="CAF1303794.1"/>
    </source>
</evidence>
<dbReference type="Proteomes" id="UP000663887">
    <property type="component" value="Unassembled WGS sequence"/>
</dbReference>